<dbReference type="InterPro" id="IPR027417">
    <property type="entry name" value="P-loop_NTPase"/>
</dbReference>
<keyword evidence="3 5" id="KW-0067">ATP-binding</keyword>
<dbReference type="Pfam" id="PF01695">
    <property type="entry name" value="IstB_IS21"/>
    <property type="match status" value="1"/>
</dbReference>
<dbReference type="SMART" id="SM00382">
    <property type="entry name" value="AAA"/>
    <property type="match status" value="1"/>
</dbReference>
<comment type="similarity">
    <text evidence="1">Belongs to the IS21/IS1162 putative ATP-binding protein family.</text>
</comment>
<protein>
    <submittedName>
        <fullName evidence="5">IstB domain protein ATP-binding protein</fullName>
    </submittedName>
</protein>
<evidence type="ECO:0000256" key="1">
    <source>
        <dbReference type="ARBA" id="ARBA00008059"/>
    </source>
</evidence>
<sequence length="270" mass="29202">MLEVAEALLGELGLPRSAELVGAAIEAATQREASYVDFLISLLGAERDERRHRSYETRLKLSGLPHRKGLGDFDFDFAAGVDRALVNELASCAFVANATNVVFLGPPGVGKTHLAVGLALSALEAGHSVYFTTMARMVADLEGMGSPRRLRKYLAPKVLVIDEIGYRALSTEAGGIFFEVISARYETGSIICTSNKGFGEWGTLVGDQVLATAILDRLLHHATVLNIRGESYRLKDRTKQRLPGGLLPQAAEAMAKGGDAEHHDPHHYHL</sequence>
<dbReference type="Gene3D" id="3.40.50.300">
    <property type="entry name" value="P-loop containing nucleotide triphosphate hydrolases"/>
    <property type="match status" value="1"/>
</dbReference>
<dbReference type="OrthoDB" id="9773429at2"/>
<dbReference type="GO" id="GO:0006260">
    <property type="term" value="P:DNA replication"/>
    <property type="evidence" value="ECO:0007669"/>
    <property type="project" value="TreeGrafter"/>
</dbReference>
<evidence type="ECO:0000313" key="5">
    <source>
        <dbReference type="EMBL" id="ACU54777.1"/>
    </source>
</evidence>
<evidence type="ECO:0000256" key="2">
    <source>
        <dbReference type="ARBA" id="ARBA00022741"/>
    </source>
</evidence>
<name>C7M1C9_ACIFD</name>
<proteinExistence type="inferred from homology"/>
<feature type="domain" description="AAA+ ATPase" evidence="4">
    <location>
        <begin position="97"/>
        <end position="225"/>
    </location>
</feature>
<dbReference type="STRING" id="525909.Afer_1864"/>
<evidence type="ECO:0000256" key="3">
    <source>
        <dbReference type="ARBA" id="ARBA00022840"/>
    </source>
</evidence>
<dbReference type="PANTHER" id="PTHR30050">
    <property type="entry name" value="CHROMOSOMAL REPLICATION INITIATOR PROTEIN DNAA"/>
    <property type="match status" value="1"/>
</dbReference>
<dbReference type="PANTHER" id="PTHR30050:SF4">
    <property type="entry name" value="ATP-BINDING PROTEIN RV3427C IN INSERTION SEQUENCE-RELATED"/>
    <property type="match status" value="1"/>
</dbReference>
<dbReference type="EMBL" id="CP001631">
    <property type="protein sequence ID" value="ACU54777.1"/>
    <property type="molecule type" value="Genomic_DNA"/>
</dbReference>
<gene>
    <name evidence="5" type="ordered locus">Afer_1864</name>
</gene>
<dbReference type="eggNOG" id="COG1484">
    <property type="taxonomic scope" value="Bacteria"/>
</dbReference>
<dbReference type="GO" id="GO:0005524">
    <property type="term" value="F:ATP binding"/>
    <property type="evidence" value="ECO:0007669"/>
    <property type="project" value="UniProtKB-KW"/>
</dbReference>
<dbReference type="InterPro" id="IPR002611">
    <property type="entry name" value="IstB_ATP-bd"/>
</dbReference>
<dbReference type="KEGG" id="afo:Afer_1864"/>
<dbReference type="InterPro" id="IPR028350">
    <property type="entry name" value="DNAC/IstB-like"/>
</dbReference>
<evidence type="ECO:0000259" key="4">
    <source>
        <dbReference type="SMART" id="SM00382"/>
    </source>
</evidence>
<dbReference type="AlphaFoldDB" id="C7M1C9"/>
<accession>C7M1C9</accession>
<dbReference type="CDD" id="cd00009">
    <property type="entry name" value="AAA"/>
    <property type="match status" value="1"/>
</dbReference>
<keyword evidence="6" id="KW-1185">Reference proteome</keyword>
<dbReference type="PIRSF" id="PIRSF003073">
    <property type="entry name" value="DNAC_TnpB_IstB"/>
    <property type="match status" value="1"/>
</dbReference>
<dbReference type="InterPro" id="IPR047661">
    <property type="entry name" value="IstB"/>
</dbReference>
<dbReference type="InterPro" id="IPR003593">
    <property type="entry name" value="AAA+_ATPase"/>
</dbReference>
<keyword evidence="2" id="KW-0547">Nucleotide-binding</keyword>
<dbReference type="SUPFAM" id="SSF52540">
    <property type="entry name" value="P-loop containing nucleoside triphosphate hydrolases"/>
    <property type="match status" value="1"/>
</dbReference>
<evidence type="ECO:0000313" key="6">
    <source>
        <dbReference type="Proteomes" id="UP000000771"/>
    </source>
</evidence>
<dbReference type="NCBIfam" id="NF038214">
    <property type="entry name" value="IS21_help_AAA"/>
    <property type="match status" value="1"/>
</dbReference>
<dbReference type="RefSeq" id="WP_015799254.1">
    <property type="nucleotide sequence ID" value="NC_013124.1"/>
</dbReference>
<organism evidence="5 6">
    <name type="scientific">Acidimicrobium ferrooxidans (strain DSM 10331 / JCM 15462 / NBRC 103882 / ICP)</name>
    <dbReference type="NCBI Taxonomy" id="525909"/>
    <lineage>
        <taxon>Bacteria</taxon>
        <taxon>Bacillati</taxon>
        <taxon>Actinomycetota</taxon>
        <taxon>Acidimicrobiia</taxon>
        <taxon>Acidimicrobiales</taxon>
        <taxon>Acidimicrobiaceae</taxon>
        <taxon>Acidimicrobium</taxon>
    </lineage>
</organism>
<dbReference type="HOGENOM" id="CLU_062999_1_1_11"/>
<reference evidence="5 6" key="1">
    <citation type="journal article" date="2009" name="Stand. Genomic Sci.">
        <title>Complete genome sequence of Acidimicrobium ferrooxidans type strain (ICP).</title>
        <authorList>
            <person name="Clum A."/>
            <person name="Nolan M."/>
            <person name="Lang E."/>
            <person name="Glavina Del Rio T."/>
            <person name="Tice H."/>
            <person name="Copeland A."/>
            <person name="Cheng J.F."/>
            <person name="Lucas S."/>
            <person name="Chen F."/>
            <person name="Bruce D."/>
            <person name="Goodwin L."/>
            <person name="Pitluck S."/>
            <person name="Ivanova N."/>
            <person name="Mavrommatis K."/>
            <person name="Mikhailova N."/>
            <person name="Pati A."/>
            <person name="Chen A."/>
            <person name="Palaniappan K."/>
            <person name="Goker M."/>
            <person name="Spring S."/>
            <person name="Land M."/>
            <person name="Hauser L."/>
            <person name="Chang Y.J."/>
            <person name="Jeffries C.C."/>
            <person name="Chain P."/>
            <person name="Bristow J."/>
            <person name="Eisen J.A."/>
            <person name="Markowitz V."/>
            <person name="Hugenholtz P."/>
            <person name="Kyrpides N.C."/>
            <person name="Klenk H.P."/>
            <person name="Lapidus A."/>
        </authorList>
    </citation>
    <scope>NUCLEOTIDE SEQUENCE [LARGE SCALE GENOMIC DNA]</scope>
    <source>
        <strain evidence="6">DSM 10331 / JCM 15462 / NBRC 103882 / ICP</strain>
    </source>
</reference>
<dbReference type="Proteomes" id="UP000000771">
    <property type="component" value="Chromosome"/>
</dbReference>